<accession>A0A918DZ40</accession>
<dbReference type="AlphaFoldDB" id="A0A918DZ40"/>
<protein>
    <submittedName>
        <fullName evidence="1">Uncharacterized protein</fullName>
    </submittedName>
</protein>
<evidence type="ECO:0000313" key="1">
    <source>
        <dbReference type="EMBL" id="GGO89142.1"/>
    </source>
</evidence>
<sequence length="64" mass="7278">MKERASNIIHLDSQARKVHEGMRLLEQRATIEAMPSGSEIKGLKLAAWKADFREYAKRHGLMGD</sequence>
<keyword evidence="2" id="KW-1185">Reference proteome</keyword>
<evidence type="ECO:0000313" key="2">
    <source>
        <dbReference type="Proteomes" id="UP000599578"/>
    </source>
</evidence>
<proteinExistence type="predicted"/>
<organism evidence="1 2">
    <name type="scientific">Marinobacterium nitratireducens</name>
    <dbReference type="NCBI Taxonomy" id="518897"/>
    <lineage>
        <taxon>Bacteria</taxon>
        <taxon>Pseudomonadati</taxon>
        <taxon>Pseudomonadota</taxon>
        <taxon>Gammaproteobacteria</taxon>
        <taxon>Oceanospirillales</taxon>
        <taxon>Oceanospirillaceae</taxon>
        <taxon>Marinobacterium</taxon>
    </lineage>
</organism>
<dbReference type="EMBL" id="BMLT01000021">
    <property type="protein sequence ID" value="GGO89142.1"/>
    <property type="molecule type" value="Genomic_DNA"/>
</dbReference>
<gene>
    <name evidence="1" type="ORF">GCM10011348_46200</name>
</gene>
<reference evidence="1 2" key="1">
    <citation type="journal article" date="2014" name="Int. J. Syst. Evol. Microbiol.">
        <title>Complete genome sequence of Corynebacterium casei LMG S-19264T (=DSM 44701T), isolated from a smear-ripened cheese.</title>
        <authorList>
            <consortium name="US DOE Joint Genome Institute (JGI-PGF)"/>
            <person name="Walter F."/>
            <person name="Albersmeier A."/>
            <person name="Kalinowski J."/>
            <person name="Ruckert C."/>
        </authorList>
    </citation>
    <scope>NUCLEOTIDE SEQUENCE [LARGE SCALE GENOMIC DNA]</scope>
    <source>
        <strain evidence="1 2">CGMCC 1.7286</strain>
    </source>
</reference>
<dbReference type="Proteomes" id="UP000599578">
    <property type="component" value="Unassembled WGS sequence"/>
</dbReference>
<dbReference type="RefSeq" id="WP_188863011.1">
    <property type="nucleotide sequence ID" value="NZ_BMLT01000021.1"/>
</dbReference>
<name>A0A918DZ40_9GAMM</name>
<comment type="caution">
    <text evidence="1">The sequence shown here is derived from an EMBL/GenBank/DDBJ whole genome shotgun (WGS) entry which is preliminary data.</text>
</comment>